<sequence length="76" mass="8850">MDKSMKYFFAVIVGWLWTVLAGVMDQSLTTGFHYFSIYALDGLINFIQYVVTLVGWITVGLFGFFIIRDGWKEKKR</sequence>
<comment type="caution">
    <text evidence="2">The sequence shown here is derived from an EMBL/GenBank/DDBJ whole genome shotgun (WGS) entry which is preliminary data.</text>
</comment>
<keyword evidence="1" id="KW-0812">Transmembrane</keyword>
<dbReference type="EMBL" id="CAKJTI010000001">
    <property type="protein sequence ID" value="CAG9610980.1"/>
    <property type="molecule type" value="Genomic_DNA"/>
</dbReference>
<dbReference type="RefSeq" id="WP_230573329.1">
    <property type="nucleotide sequence ID" value="NZ_CAKJTI010000001.1"/>
</dbReference>
<evidence type="ECO:0000313" key="3">
    <source>
        <dbReference type="Proteomes" id="UP000789423"/>
    </source>
</evidence>
<keyword evidence="1" id="KW-0472">Membrane</keyword>
<accession>A0ABM8Y5J2</accession>
<name>A0ABM8Y5J2_9BACI</name>
<feature type="transmembrane region" description="Helical" evidence="1">
    <location>
        <begin position="45"/>
        <end position="67"/>
    </location>
</feature>
<keyword evidence="1" id="KW-1133">Transmembrane helix</keyword>
<reference evidence="2 3" key="1">
    <citation type="submission" date="2021-10" db="EMBL/GenBank/DDBJ databases">
        <authorList>
            <person name="Criscuolo A."/>
        </authorList>
    </citation>
    <scope>NUCLEOTIDE SEQUENCE [LARGE SCALE GENOMIC DNA]</scope>
    <source>
        <strain evidence="3">CIP 111899</strain>
    </source>
</reference>
<proteinExistence type="predicted"/>
<gene>
    <name evidence="2" type="ORF">BACCIP111899_00152</name>
</gene>
<protein>
    <submittedName>
        <fullName evidence="2">Uncharacterized protein</fullName>
    </submittedName>
</protein>
<organism evidence="2 3">
    <name type="scientific">Bacillus rhizoplanae</name>
    <dbReference type="NCBI Taxonomy" id="2880966"/>
    <lineage>
        <taxon>Bacteria</taxon>
        <taxon>Bacillati</taxon>
        <taxon>Bacillota</taxon>
        <taxon>Bacilli</taxon>
        <taxon>Bacillales</taxon>
        <taxon>Bacillaceae</taxon>
        <taxon>Bacillus</taxon>
    </lineage>
</organism>
<evidence type="ECO:0000313" key="2">
    <source>
        <dbReference type="EMBL" id="CAG9610980.1"/>
    </source>
</evidence>
<dbReference type="Proteomes" id="UP000789423">
    <property type="component" value="Unassembled WGS sequence"/>
</dbReference>
<keyword evidence="3" id="KW-1185">Reference proteome</keyword>
<evidence type="ECO:0000256" key="1">
    <source>
        <dbReference type="SAM" id="Phobius"/>
    </source>
</evidence>